<comment type="subunit">
    <text evidence="10">Homooligomer.</text>
</comment>
<evidence type="ECO:0000256" key="11">
    <source>
        <dbReference type="SAM" id="Coils"/>
    </source>
</evidence>
<evidence type="ECO:0000256" key="6">
    <source>
        <dbReference type="ARBA" id="ARBA00023054"/>
    </source>
</evidence>
<dbReference type="GO" id="GO:0005743">
    <property type="term" value="C:mitochondrial inner membrane"/>
    <property type="evidence" value="ECO:0007669"/>
    <property type="project" value="UniProtKB-SubCell"/>
</dbReference>
<evidence type="ECO:0000256" key="4">
    <source>
        <dbReference type="ARBA" id="ARBA00022946"/>
    </source>
</evidence>
<dbReference type="OrthoDB" id="5595506at2759"/>
<keyword evidence="14" id="KW-1185">Reference proteome</keyword>
<name>A0A507F5T3_9FUNG</name>
<evidence type="ECO:0000256" key="12">
    <source>
        <dbReference type="SAM" id="MobiDB-lite"/>
    </source>
</evidence>
<dbReference type="InterPro" id="IPR008839">
    <property type="entry name" value="MDM33_fungi"/>
</dbReference>
<dbReference type="PANTHER" id="PTHR31961:SF3">
    <property type="entry name" value="SENSITIVE TO HIGH EXPRESSION PROTEIN 9, MITOCHONDRIAL"/>
    <property type="match status" value="1"/>
</dbReference>
<evidence type="ECO:0000256" key="1">
    <source>
        <dbReference type="ARBA" id="ARBA00007472"/>
    </source>
</evidence>
<reference evidence="13 14" key="1">
    <citation type="journal article" date="2019" name="Sci. Rep.">
        <title>Comparative genomics of chytrid fungi reveal insights into the obligate biotrophic and pathogenic lifestyle of Synchytrium endobioticum.</title>
        <authorList>
            <person name="van de Vossenberg B.T.L.H."/>
            <person name="Warris S."/>
            <person name="Nguyen H.D.T."/>
            <person name="van Gent-Pelzer M.P.E."/>
            <person name="Joly D.L."/>
            <person name="van de Geest H.C."/>
            <person name="Bonants P.J.M."/>
            <person name="Smith D.S."/>
            <person name="Levesque C.A."/>
            <person name="van der Lee T.A.J."/>
        </authorList>
    </citation>
    <scope>NUCLEOTIDE SEQUENCE [LARGE SCALE GENOMIC DNA]</scope>
    <source>
        <strain evidence="13 14">CBS 675.73</strain>
    </source>
</reference>
<feature type="compositionally biased region" description="Pro residues" evidence="12">
    <location>
        <begin position="45"/>
        <end position="64"/>
    </location>
</feature>
<comment type="subcellular location">
    <subcellularLocation>
        <location evidence="10">Mitochondrion inner membrane</location>
        <topology evidence="10">Multi-pass membrane protein</topology>
    </subcellularLocation>
</comment>
<evidence type="ECO:0000256" key="2">
    <source>
        <dbReference type="ARBA" id="ARBA00022692"/>
    </source>
</evidence>
<dbReference type="Pfam" id="PF05546">
    <property type="entry name" value="She9_MDM33"/>
    <property type="match status" value="1"/>
</dbReference>
<accession>A0A507F5T3</accession>
<dbReference type="Proteomes" id="UP000320333">
    <property type="component" value="Unassembled WGS sequence"/>
</dbReference>
<keyword evidence="6 11" id="KW-0175">Coiled coil</keyword>
<keyword evidence="8 10" id="KW-0472">Membrane</keyword>
<sequence>MHAVNTTRMFRTHVPLFGLSSKVLRFNSAVFVPFVSRRFSAPVTPTTPQPPSTAAPSAVPPPTQPIKSDPRPVQQIKAAPKQQTQSLVHRFNQEYLPALSTFMNKVTGYDSVVERKMRVEAKGNQLKDASRSLEDAKIKYEESIDERRRCQKEINSLLQRKDSWIDQDILQFTTLYRKDHTLEAKETDTKVAYKAASVQYDAINTDYLSLIRERYIDEQLYSDKIRAASVYWTILHLSIFLIFSFVGWGLKVRDREVLLAGVEEIFAKSLATQSLENANTDFAKLVAKDGTVIADSSASADSVVGDVTSTPHESNSREGIFLFRGATTWVADRLQIPREDASFVVGLCLGAAVSFTVCVAGLQY</sequence>
<comment type="similarity">
    <text evidence="1 10">Belongs to the SHE9 family.</text>
</comment>
<comment type="function">
    <text evidence="9">Required for the maintenance of the structure of the mitochondrial inner membrane. Involved in mitochondrial morphology. Causes growth arrest when highly overexpressed.</text>
</comment>
<keyword evidence="2 10" id="KW-0812">Transmembrane</keyword>
<dbReference type="PANTHER" id="PTHR31961">
    <property type="entry name" value="SENSITIVE TO HIGH EXPRESSION PROTEIN 9, MITOCHONDRIAL"/>
    <property type="match status" value="1"/>
</dbReference>
<feature type="transmembrane region" description="Helical" evidence="10">
    <location>
        <begin position="343"/>
        <end position="362"/>
    </location>
</feature>
<evidence type="ECO:0000256" key="8">
    <source>
        <dbReference type="ARBA" id="ARBA00023136"/>
    </source>
</evidence>
<evidence type="ECO:0000256" key="5">
    <source>
        <dbReference type="ARBA" id="ARBA00022989"/>
    </source>
</evidence>
<keyword evidence="3 10" id="KW-0999">Mitochondrion inner membrane</keyword>
<protein>
    <recommendedName>
        <fullName evidence="10">Sensitive to high expression protein 9, mitochondrial</fullName>
    </recommendedName>
</protein>
<evidence type="ECO:0000256" key="3">
    <source>
        <dbReference type="ARBA" id="ARBA00022792"/>
    </source>
</evidence>
<keyword evidence="7 10" id="KW-0496">Mitochondrion</keyword>
<organism evidence="13 14">
    <name type="scientific">Chytriomyces confervae</name>
    <dbReference type="NCBI Taxonomy" id="246404"/>
    <lineage>
        <taxon>Eukaryota</taxon>
        <taxon>Fungi</taxon>
        <taxon>Fungi incertae sedis</taxon>
        <taxon>Chytridiomycota</taxon>
        <taxon>Chytridiomycota incertae sedis</taxon>
        <taxon>Chytridiomycetes</taxon>
        <taxon>Chytridiales</taxon>
        <taxon>Chytriomycetaceae</taxon>
        <taxon>Chytriomyces</taxon>
    </lineage>
</organism>
<comment type="caution">
    <text evidence="13">The sequence shown here is derived from an EMBL/GenBank/DDBJ whole genome shotgun (WGS) entry which is preliminary data.</text>
</comment>
<dbReference type="EMBL" id="QEAP01000243">
    <property type="protein sequence ID" value="TPX71651.1"/>
    <property type="molecule type" value="Genomic_DNA"/>
</dbReference>
<gene>
    <name evidence="13" type="ORF">CcCBS67573_g06079</name>
</gene>
<dbReference type="AlphaFoldDB" id="A0A507F5T3"/>
<evidence type="ECO:0000313" key="14">
    <source>
        <dbReference type="Proteomes" id="UP000320333"/>
    </source>
</evidence>
<evidence type="ECO:0000256" key="7">
    <source>
        <dbReference type="ARBA" id="ARBA00023128"/>
    </source>
</evidence>
<evidence type="ECO:0000256" key="10">
    <source>
        <dbReference type="RuleBase" id="RU364128"/>
    </source>
</evidence>
<keyword evidence="5 10" id="KW-1133">Transmembrane helix</keyword>
<proteinExistence type="inferred from homology"/>
<feature type="region of interest" description="Disordered" evidence="12">
    <location>
        <begin position="41"/>
        <end position="72"/>
    </location>
</feature>
<feature type="transmembrane region" description="Helical" evidence="10">
    <location>
        <begin position="230"/>
        <end position="250"/>
    </location>
</feature>
<evidence type="ECO:0000313" key="13">
    <source>
        <dbReference type="EMBL" id="TPX71651.1"/>
    </source>
</evidence>
<feature type="coiled-coil region" evidence="11">
    <location>
        <begin position="119"/>
        <end position="160"/>
    </location>
</feature>
<evidence type="ECO:0000256" key="9">
    <source>
        <dbReference type="ARBA" id="ARBA00024807"/>
    </source>
</evidence>
<keyword evidence="4 10" id="KW-0809">Transit peptide</keyword>